<organism evidence="3 4">
    <name type="scientific">Mucilaginibacter glaciei</name>
    <dbReference type="NCBI Taxonomy" id="2772109"/>
    <lineage>
        <taxon>Bacteria</taxon>
        <taxon>Pseudomonadati</taxon>
        <taxon>Bacteroidota</taxon>
        <taxon>Sphingobacteriia</taxon>
        <taxon>Sphingobacteriales</taxon>
        <taxon>Sphingobacteriaceae</taxon>
        <taxon>Mucilaginibacter</taxon>
    </lineage>
</organism>
<feature type="compositionally biased region" description="Basic and acidic residues" evidence="1">
    <location>
        <begin position="177"/>
        <end position="187"/>
    </location>
</feature>
<feature type="compositionally biased region" description="Gly residues" evidence="1">
    <location>
        <begin position="237"/>
        <end position="250"/>
    </location>
</feature>
<sequence length="303" mass="33482">MKKSVILSAILFGSLVYNTAEAQISIHLGFNVPVRRVVYAPAPQPVQTVYDDNFDDSDDYYYLPEVEAYYSLSRQCYFYNDGARWISAAYLPGSYRNYDWRTARHFEIRGRRPYMNHDVYRGRWGGNDNRGDWNRGNNNYAGRGYDNRNYGGGGFNRGGFGGNQPRDNGYNQPQPNRNDDRGGRGGWDHQSQGNDNRGRGNWGGGQAQPQQPSRGDNQGRGNWGGGQAQPQQPSQNNGGGQGRGNWGGGQQQPQQPGQQAQPSNNGGGRDRGNNGGGQGRGNGDGQFAQNQNGGRMGMARPRF</sequence>
<proteinExistence type="predicted"/>
<keyword evidence="4" id="KW-1185">Reference proteome</keyword>
<feature type="signal peptide" evidence="2">
    <location>
        <begin position="1"/>
        <end position="22"/>
    </location>
</feature>
<feature type="region of interest" description="Disordered" evidence="1">
    <location>
        <begin position="155"/>
        <end position="303"/>
    </location>
</feature>
<keyword evidence="2" id="KW-0732">Signal</keyword>
<feature type="compositionally biased region" description="Polar residues" evidence="1">
    <location>
        <begin position="165"/>
        <end position="175"/>
    </location>
</feature>
<protein>
    <recommendedName>
        <fullName evidence="5">DUF3300 domain-containing protein</fullName>
    </recommendedName>
</protein>
<evidence type="ECO:0000256" key="2">
    <source>
        <dbReference type="SAM" id="SignalP"/>
    </source>
</evidence>
<feature type="chain" id="PRO_5038102944" description="DUF3300 domain-containing protein" evidence="2">
    <location>
        <begin position="23"/>
        <end position="303"/>
    </location>
</feature>
<evidence type="ECO:0000313" key="3">
    <source>
        <dbReference type="EMBL" id="MBD1394688.1"/>
    </source>
</evidence>
<feature type="compositionally biased region" description="Low complexity" evidence="1">
    <location>
        <begin position="251"/>
        <end position="264"/>
    </location>
</feature>
<dbReference type="Proteomes" id="UP000619078">
    <property type="component" value="Unassembled WGS sequence"/>
</dbReference>
<evidence type="ECO:0008006" key="5">
    <source>
        <dbReference type="Google" id="ProtNLM"/>
    </source>
</evidence>
<dbReference type="EMBL" id="JACWMX010000007">
    <property type="protein sequence ID" value="MBD1394688.1"/>
    <property type="molecule type" value="Genomic_DNA"/>
</dbReference>
<feature type="compositionally biased region" description="Gly residues" evidence="1">
    <location>
        <begin position="273"/>
        <end position="284"/>
    </location>
</feature>
<accession>A0A926S2Z6</accession>
<name>A0A926S2Z6_9SPHI</name>
<gene>
    <name evidence="3" type="ORF">IDJ76_16385</name>
</gene>
<dbReference type="AlphaFoldDB" id="A0A926S2Z6"/>
<evidence type="ECO:0000256" key="1">
    <source>
        <dbReference type="SAM" id="MobiDB-lite"/>
    </source>
</evidence>
<reference evidence="3" key="1">
    <citation type="submission" date="2020-09" db="EMBL/GenBank/DDBJ databases">
        <title>Novel species of Mucilaginibacter isolated from a glacier on the Tibetan Plateau.</title>
        <authorList>
            <person name="Liu Q."/>
            <person name="Xin Y.-H."/>
        </authorList>
    </citation>
    <scope>NUCLEOTIDE SEQUENCE</scope>
    <source>
        <strain evidence="3">ZB1P21</strain>
    </source>
</reference>
<dbReference type="RefSeq" id="WP_191164535.1">
    <property type="nucleotide sequence ID" value="NZ_JACWMX010000007.1"/>
</dbReference>
<comment type="caution">
    <text evidence="3">The sequence shown here is derived from an EMBL/GenBank/DDBJ whole genome shotgun (WGS) entry which is preliminary data.</text>
</comment>
<evidence type="ECO:0000313" key="4">
    <source>
        <dbReference type="Proteomes" id="UP000619078"/>
    </source>
</evidence>